<evidence type="ECO:0000256" key="2">
    <source>
        <dbReference type="ARBA" id="ARBA00022448"/>
    </source>
</evidence>
<accession>A0A7C4EZ20</accession>
<dbReference type="Pfam" id="PF00005">
    <property type="entry name" value="ABC_tran"/>
    <property type="match status" value="1"/>
</dbReference>
<evidence type="ECO:0000256" key="3">
    <source>
        <dbReference type="ARBA" id="ARBA00022741"/>
    </source>
</evidence>
<evidence type="ECO:0000313" key="7">
    <source>
        <dbReference type="EMBL" id="HGH62235.1"/>
    </source>
</evidence>
<reference evidence="7" key="1">
    <citation type="journal article" date="2020" name="mSystems">
        <title>Genome- and Community-Level Interaction Insights into Carbon Utilization and Element Cycling Functions of Hydrothermarchaeota in Hydrothermal Sediment.</title>
        <authorList>
            <person name="Zhou Z."/>
            <person name="Liu Y."/>
            <person name="Xu W."/>
            <person name="Pan J."/>
            <person name="Luo Z.H."/>
            <person name="Li M."/>
        </authorList>
    </citation>
    <scope>NUCLEOTIDE SEQUENCE [LARGE SCALE GENOMIC DNA]</scope>
    <source>
        <strain evidence="7">SpSt-769</strain>
    </source>
</reference>
<dbReference type="CDD" id="cd03224">
    <property type="entry name" value="ABC_TM1139_LivF_branched"/>
    <property type="match status" value="1"/>
</dbReference>
<protein>
    <submittedName>
        <fullName evidence="7">ABC transporter ATP-binding protein</fullName>
    </submittedName>
</protein>
<dbReference type="GO" id="GO:0015807">
    <property type="term" value="P:L-amino acid transport"/>
    <property type="evidence" value="ECO:0007669"/>
    <property type="project" value="TreeGrafter"/>
</dbReference>
<comment type="caution">
    <text evidence="7">The sequence shown here is derived from an EMBL/GenBank/DDBJ whole genome shotgun (WGS) entry which is preliminary data.</text>
</comment>
<dbReference type="Gene3D" id="3.40.50.300">
    <property type="entry name" value="P-loop containing nucleotide triphosphate hydrolases"/>
    <property type="match status" value="1"/>
</dbReference>
<sequence length="234" mass="26068">MLEISGLNAFYDVFQALFDVNLSVERGEVVCLLGRNGAGKTTTLRTVIGLLKRCTGSIKYKGQELRGQRTYQIARQGISLVPENRLIFSELTVSENLDLACRKCARRELIERKEKVFQLFDRLLHLRDRDAGTLSGGEQQMLAIGRALMANPELLLLDELTIGLAPVIVQSFKRQIHALKQAGITILLTEQNAIFALDVSDRAYVLDKGSIVFQGSVTELRARKDVMQSFLGVS</sequence>
<keyword evidence="2" id="KW-0813">Transport</keyword>
<keyword evidence="5" id="KW-0029">Amino-acid transport</keyword>
<proteinExistence type="inferred from homology"/>
<feature type="domain" description="ABC transporter" evidence="6">
    <location>
        <begin position="2"/>
        <end position="233"/>
    </location>
</feature>
<keyword evidence="4 7" id="KW-0067">ATP-binding</keyword>
<name>A0A7C4EZ20_9BACT</name>
<dbReference type="PROSITE" id="PS50893">
    <property type="entry name" value="ABC_TRANSPORTER_2"/>
    <property type="match status" value="1"/>
</dbReference>
<dbReference type="InterPro" id="IPR017871">
    <property type="entry name" value="ABC_transporter-like_CS"/>
</dbReference>
<dbReference type="InterPro" id="IPR003593">
    <property type="entry name" value="AAA+_ATPase"/>
</dbReference>
<evidence type="ECO:0000256" key="1">
    <source>
        <dbReference type="ARBA" id="ARBA00005417"/>
    </source>
</evidence>
<dbReference type="InterPro" id="IPR003439">
    <property type="entry name" value="ABC_transporter-like_ATP-bd"/>
</dbReference>
<dbReference type="InterPro" id="IPR052156">
    <property type="entry name" value="BCAA_Transport_ATP-bd_LivF"/>
</dbReference>
<dbReference type="GO" id="GO:0015658">
    <property type="term" value="F:branched-chain amino acid transmembrane transporter activity"/>
    <property type="evidence" value="ECO:0007669"/>
    <property type="project" value="TreeGrafter"/>
</dbReference>
<keyword evidence="3" id="KW-0547">Nucleotide-binding</keyword>
<dbReference type="SMART" id="SM00382">
    <property type="entry name" value="AAA"/>
    <property type="match status" value="1"/>
</dbReference>
<dbReference type="InterPro" id="IPR027417">
    <property type="entry name" value="P-loop_NTPase"/>
</dbReference>
<dbReference type="SUPFAM" id="SSF52540">
    <property type="entry name" value="P-loop containing nucleoside triphosphate hydrolases"/>
    <property type="match status" value="1"/>
</dbReference>
<evidence type="ECO:0000259" key="6">
    <source>
        <dbReference type="PROSITE" id="PS50893"/>
    </source>
</evidence>
<dbReference type="GO" id="GO:0016887">
    <property type="term" value="F:ATP hydrolysis activity"/>
    <property type="evidence" value="ECO:0007669"/>
    <property type="project" value="InterPro"/>
</dbReference>
<comment type="similarity">
    <text evidence="1">Belongs to the ABC transporter superfamily.</text>
</comment>
<dbReference type="AlphaFoldDB" id="A0A7C4EZ20"/>
<gene>
    <name evidence="7" type="ORF">ENV54_13165</name>
</gene>
<evidence type="ECO:0000256" key="4">
    <source>
        <dbReference type="ARBA" id="ARBA00022840"/>
    </source>
</evidence>
<dbReference type="PANTHER" id="PTHR43820:SF4">
    <property type="entry name" value="HIGH-AFFINITY BRANCHED-CHAIN AMINO ACID TRANSPORT ATP-BINDING PROTEIN LIVF"/>
    <property type="match status" value="1"/>
</dbReference>
<evidence type="ECO:0000256" key="5">
    <source>
        <dbReference type="ARBA" id="ARBA00022970"/>
    </source>
</evidence>
<organism evidence="7">
    <name type="scientific">Desulfomonile tiedjei</name>
    <dbReference type="NCBI Taxonomy" id="2358"/>
    <lineage>
        <taxon>Bacteria</taxon>
        <taxon>Pseudomonadati</taxon>
        <taxon>Thermodesulfobacteriota</taxon>
        <taxon>Desulfomonilia</taxon>
        <taxon>Desulfomonilales</taxon>
        <taxon>Desulfomonilaceae</taxon>
        <taxon>Desulfomonile</taxon>
    </lineage>
</organism>
<dbReference type="EMBL" id="DTGT01000429">
    <property type="protein sequence ID" value="HGH62235.1"/>
    <property type="molecule type" value="Genomic_DNA"/>
</dbReference>
<dbReference type="GO" id="GO:0005524">
    <property type="term" value="F:ATP binding"/>
    <property type="evidence" value="ECO:0007669"/>
    <property type="project" value="UniProtKB-KW"/>
</dbReference>
<dbReference type="PANTHER" id="PTHR43820">
    <property type="entry name" value="HIGH-AFFINITY BRANCHED-CHAIN AMINO ACID TRANSPORT ATP-BINDING PROTEIN LIVF"/>
    <property type="match status" value="1"/>
</dbReference>
<dbReference type="PROSITE" id="PS00211">
    <property type="entry name" value="ABC_TRANSPORTER_1"/>
    <property type="match status" value="1"/>
</dbReference>